<dbReference type="Gene3D" id="6.10.250.1350">
    <property type="match status" value="1"/>
</dbReference>
<dbReference type="InterPro" id="IPR018913">
    <property type="entry name" value="BppU_N"/>
</dbReference>
<evidence type="ECO:0008006" key="5">
    <source>
        <dbReference type="Google" id="ProtNLM"/>
    </source>
</evidence>
<reference evidence="3 4" key="1">
    <citation type="submission" date="2013-06" db="EMBL/GenBank/DDBJ databases">
        <authorList>
            <person name="Weinstock G."/>
            <person name="Sodergren E."/>
            <person name="Lobos E.A."/>
            <person name="Fulton L."/>
            <person name="Fulton R."/>
            <person name="Courtney L."/>
            <person name="Fronick C."/>
            <person name="O'Laughlin M."/>
            <person name="Godfrey J."/>
            <person name="Wilson R.M."/>
            <person name="Miner T."/>
            <person name="Farmer C."/>
            <person name="Delehaunty K."/>
            <person name="Cordes M."/>
            <person name="Minx P."/>
            <person name="Tomlinson C."/>
            <person name="Chen J."/>
            <person name="Wollam A."/>
            <person name="Pepin K.H."/>
            <person name="Bhonagiri V."/>
            <person name="Zhang X."/>
            <person name="Warren W."/>
            <person name="Mitreva M."/>
            <person name="Mardis E.R."/>
            <person name="Wilson R.K."/>
        </authorList>
    </citation>
    <scope>NUCLEOTIDE SEQUENCE [LARGE SCALE GENOMIC DNA]</scope>
    <source>
        <strain evidence="3 4">RP2S-4</strain>
    </source>
</reference>
<name>A0ABC9TGK4_ENTFL</name>
<evidence type="ECO:0000259" key="2">
    <source>
        <dbReference type="Pfam" id="PF18667"/>
    </source>
</evidence>
<dbReference type="Proteomes" id="UP000015750">
    <property type="component" value="Unassembled WGS sequence"/>
</dbReference>
<gene>
    <name evidence="3" type="ORF">D358_02576</name>
</gene>
<evidence type="ECO:0000313" key="4">
    <source>
        <dbReference type="Proteomes" id="UP000015750"/>
    </source>
</evidence>
<dbReference type="Gene3D" id="2.60.40.3350">
    <property type="match status" value="1"/>
</dbReference>
<feature type="domain" description="BppU N-terminal" evidence="1">
    <location>
        <begin position="27"/>
        <end position="174"/>
    </location>
</feature>
<sequence length="362" mass="41587">MTDYILLILFNRLLSHQNNERSEQMTTYDITLSTTEPNNWVGLIKVRQGDTESQTFNATIVENNVPKDFTGLTPFFCVKSSPYTGLGISEQKVTDGISAKDGKLSYTLTDHDMQAIQTNHAYFSFRKIGKDGTWRQQFSTKDFAYTVTPSIFSDGICDSNYIWTFDEILRYFNEWVQESMKTYDDWYLNAQKELQRIIEEFKKWITESQGSYEAWLKANKDAFLAWQTANKDGFNDWFQQIKDQLGTDAAGSLQLQLDEVKPSFALPALKHMGSWYPECSVLYWENGLDSRGLDTIPIGGSAAKTIPYTIEYTDVDKVTIYVPAKYKLLNIQVQLISKSVIRYTGDNKTIELKFKEEVIPIA</sequence>
<feature type="domain" description="Baseplate upper protein immunoglobulin like" evidence="2">
    <location>
        <begin position="270"/>
        <end position="352"/>
    </location>
</feature>
<dbReference type="Pfam" id="PF10651">
    <property type="entry name" value="BppU_N"/>
    <property type="match status" value="1"/>
</dbReference>
<dbReference type="Pfam" id="PF18667">
    <property type="entry name" value="BppU_IgG"/>
    <property type="match status" value="1"/>
</dbReference>
<dbReference type="InterPro" id="IPR041531">
    <property type="entry name" value="BppU_IgG"/>
</dbReference>
<accession>A0ABC9TGK4</accession>
<dbReference type="Gene3D" id="2.60.40.3320">
    <property type="match status" value="1"/>
</dbReference>
<dbReference type="AlphaFoldDB" id="A0ABC9TGK4"/>
<dbReference type="EMBL" id="ATIR01000098">
    <property type="protein sequence ID" value="EPI05109.1"/>
    <property type="molecule type" value="Genomic_DNA"/>
</dbReference>
<protein>
    <recommendedName>
        <fullName evidence="5">BppU N-terminal domain-containing protein</fullName>
    </recommendedName>
</protein>
<evidence type="ECO:0000259" key="1">
    <source>
        <dbReference type="Pfam" id="PF10651"/>
    </source>
</evidence>
<proteinExistence type="predicted"/>
<comment type="caution">
    <text evidence="3">The sequence shown here is derived from an EMBL/GenBank/DDBJ whole genome shotgun (WGS) entry which is preliminary data.</text>
</comment>
<organism evidence="3 4">
    <name type="scientific">Enterococcus faecalis RP2S-4</name>
    <dbReference type="NCBI Taxonomy" id="1244145"/>
    <lineage>
        <taxon>Bacteria</taxon>
        <taxon>Bacillati</taxon>
        <taxon>Bacillota</taxon>
        <taxon>Bacilli</taxon>
        <taxon>Lactobacillales</taxon>
        <taxon>Enterococcaceae</taxon>
        <taxon>Enterococcus</taxon>
    </lineage>
</organism>
<evidence type="ECO:0000313" key="3">
    <source>
        <dbReference type="EMBL" id="EPI05109.1"/>
    </source>
</evidence>